<dbReference type="InterPro" id="IPR046348">
    <property type="entry name" value="SIS_dom_sf"/>
</dbReference>
<evidence type="ECO:0000313" key="3">
    <source>
        <dbReference type="EMBL" id="MDQ0252728.1"/>
    </source>
</evidence>
<proteinExistence type="predicted"/>
<feature type="domain" description="SIS" evidence="2">
    <location>
        <begin position="46"/>
        <end position="199"/>
    </location>
</feature>
<keyword evidence="4" id="KW-1185">Reference proteome</keyword>
<feature type="domain" description="SIS" evidence="2">
    <location>
        <begin position="218"/>
        <end position="361"/>
    </location>
</feature>
<dbReference type="PANTHER" id="PTHR32502:SF3">
    <property type="entry name" value="D-GALACTOSAMINE-6-PHOSPHATE DEAMINASE AGAS-RELATED"/>
    <property type="match status" value="1"/>
</dbReference>
<dbReference type="Gene3D" id="3.40.50.10490">
    <property type="entry name" value="Glucose-6-phosphate isomerase like protein, domain 1"/>
    <property type="match status" value="2"/>
</dbReference>
<accession>A0ABT9ZQK8</accession>
<reference evidence="3 4" key="1">
    <citation type="submission" date="2023-07" db="EMBL/GenBank/DDBJ databases">
        <title>Genomic Encyclopedia of Type Strains, Phase IV (KMG-IV): sequencing the most valuable type-strain genomes for metagenomic binning, comparative biology and taxonomic classification.</title>
        <authorList>
            <person name="Goeker M."/>
        </authorList>
    </citation>
    <scope>NUCLEOTIDE SEQUENCE [LARGE SCALE GENOMIC DNA]</scope>
    <source>
        <strain evidence="3 4">DSM 9768</strain>
    </source>
</reference>
<dbReference type="Pfam" id="PF01380">
    <property type="entry name" value="SIS"/>
    <property type="match status" value="2"/>
</dbReference>
<evidence type="ECO:0000256" key="1">
    <source>
        <dbReference type="ARBA" id="ARBA00022737"/>
    </source>
</evidence>
<dbReference type="EMBL" id="JAUSUG010000001">
    <property type="protein sequence ID" value="MDQ0252728.1"/>
    <property type="molecule type" value="Genomic_DNA"/>
</dbReference>
<keyword evidence="1" id="KW-0677">Repeat</keyword>
<dbReference type="GO" id="GO:0016853">
    <property type="term" value="F:isomerase activity"/>
    <property type="evidence" value="ECO:0007669"/>
    <property type="project" value="UniProtKB-KW"/>
</dbReference>
<dbReference type="InterPro" id="IPR001347">
    <property type="entry name" value="SIS_dom"/>
</dbReference>
<dbReference type="InterPro" id="IPR050303">
    <property type="entry name" value="GatZ_KbaZ_carbometab"/>
</dbReference>
<comment type="caution">
    <text evidence="3">The sequence shown here is derived from an EMBL/GenBank/DDBJ whole genome shotgun (WGS) entry which is preliminary data.</text>
</comment>
<evidence type="ECO:0000259" key="2">
    <source>
        <dbReference type="PROSITE" id="PS51464"/>
    </source>
</evidence>
<dbReference type="EC" id="5.-.-.-" evidence="3"/>
<gene>
    <name evidence="3" type="ORF">J2S74_000100</name>
</gene>
<dbReference type="Proteomes" id="UP001230005">
    <property type="component" value="Unassembled WGS sequence"/>
</dbReference>
<dbReference type="PROSITE" id="PS51464">
    <property type="entry name" value="SIS"/>
    <property type="match status" value="2"/>
</dbReference>
<protein>
    <submittedName>
        <fullName evidence="3">Tagatose-6-phosphate ketose/aldose isomerase</fullName>
        <ecNumber evidence="3">5.-.-.-</ecNumber>
    </submittedName>
</protein>
<sequence length="392" mass="43793">MQKAILENMKERKAIFTATEIYQQPEVWKELIESFDKEKGTFIEFIENIYKKYDHVRVIFTGAGSSAFIGNTIVPELNKQQRPTIQFEAIATTNIVSNPKEYLTNVPTVMVSFARSGNSPESVATVNLGKRMISEFYQVIITCNKDGQLAQNVKNDAKAITILTPERAHDKALAMTSSFTSMLLIAYMLFSKGSLLEEWKTSLIEAGNQLLDKLSENVDDILSYDFDRAVYIGSGLLGEASHEASLKMLELTAGKVVSIHESSLGFRHGPKSIVNNKTMVIILMSQDEYTRKYDLDMLRELAHEKLGAKIVVLTEKGLEEIENLADWVIPVGSNKNSSFTSDIQLALLYIVFAQILALKKSLQLNITPDTPSITGQINRVVKGVVIHSFNDE</sequence>
<dbReference type="SUPFAM" id="SSF53697">
    <property type="entry name" value="SIS domain"/>
    <property type="match status" value="1"/>
</dbReference>
<keyword evidence="3" id="KW-0413">Isomerase</keyword>
<dbReference type="CDD" id="cd05008">
    <property type="entry name" value="SIS_GlmS_GlmD_1"/>
    <property type="match status" value="1"/>
</dbReference>
<dbReference type="PANTHER" id="PTHR32502">
    <property type="entry name" value="N-ACETYLGALACTOSAMINE PERMEASE II COMPONENT-RELATED"/>
    <property type="match status" value="1"/>
</dbReference>
<dbReference type="RefSeq" id="WP_307320461.1">
    <property type="nucleotide sequence ID" value="NZ_JAUSUG010000001.1"/>
</dbReference>
<name>A0ABT9ZQK8_9BACI</name>
<organism evidence="3 4">
    <name type="scientific">Evansella vedderi</name>
    <dbReference type="NCBI Taxonomy" id="38282"/>
    <lineage>
        <taxon>Bacteria</taxon>
        <taxon>Bacillati</taxon>
        <taxon>Bacillota</taxon>
        <taxon>Bacilli</taxon>
        <taxon>Bacillales</taxon>
        <taxon>Bacillaceae</taxon>
        <taxon>Evansella</taxon>
    </lineage>
</organism>
<evidence type="ECO:0000313" key="4">
    <source>
        <dbReference type="Proteomes" id="UP001230005"/>
    </source>
</evidence>
<dbReference type="InterPro" id="IPR035466">
    <property type="entry name" value="GlmS/AgaS_SIS"/>
</dbReference>